<dbReference type="InterPro" id="IPR031100">
    <property type="entry name" value="LOG_fam"/>
</dbReference>
<sequence>MQRSSTHPLGSLAVFLGSRDGNDPALLEMAYEVGAQIAEREIELVYGGGGSGLMGALSRGALDHRGRVCGVIPTFMVDREWGRPDEPGLEMHIVDTMHQRKAVMTDRADAFLVLPGGLGTLEEMLEVWTWQTLGLHAKPLGLLNPGGFWDPLVAMLDRIADGAFMSRGLVQALVVDDDLPTVLDRLAAQAATARR</sequence>
<comment type="caution">
    <text evidence="3">The sequence shown here is derived from an EMBL/GenBank/DDBJ whole genome shotgun (WGS) entry which is preliminary data.</text>
</comment>
<accession>A0A5C4N2S8</accession>
<dbReference type="PANTHER" id="PTHR31223:SF70">
    <property type="entry name" value="LOG FAMILY PROTEIN YJL055W"/>
    <property type="match status" value="1"/>
</dbReference>
<comment type="similarity">
    <text evidence="1 2">Belongs to the LOG family.</text>
</comment>
<dbReference type="EC" id="3.2.2.n1" evidence="2"/>
<dbReference type="InterPro" id="IPR005269">
    <property type="entry name" value="LOG"/>
</dbReference>
<dbReference type="EMBL" id="VDFR01000012">
    <property type="protein sequence ID" value="TNC50650.1"/>
    <property type="molecule type" value="Genomic_DNA"/>
</dbReference>
<dbReference type="AlphaFoldDB" id="A0A5C4N2S8"/>
<evidence type="ECO:0000256" key="2">
    <source>
        <dbReference type="RuleBase" id="RU363015"/>
    </source>
</evidence>
<dbReference type="Pfam" id="PF03641">
    <property type="entry name" value="Lysine_decarbox"/>
    <property type="match status" value="1"/>
</dbReference>
<dbReference type="OrthoDB" id="9801098at2"/>
<gene>
    <name evidence="3" type="ORF">FHE65_03215</name>
</gene>
<keyword evidence="2" id="KW-0203">Cytokinin biosynthesis</keyword>
<protein>
    <recommendedName>
        <fullName evidence="2">Cytokinin riboside 5'-monophosphate phosphoribohydrolase</fullName>
        <ecNumber evidence="2">3.2.2.n1</ecNumber>
    </recommendedName>
</protein>
<dbReference type="Gene3D" id="3.40.50.450">
    <property type="match status" value="1"/>
</dbReference>
<dbReference type="GO" id="GO:0009691">
    <property type="term" value="P:cytokinin biosynthetic process"/>
    <property type="evidence" value="ECO:0007669"/>
    <property type="project" value="UniProtKB-UniRule"/>
</dbReference>
<name>A0A5C4N2S8_9ACTN</name>
<evidence type="ECO:0000313" key="4">
    <source>
        <dbReference type="Proteomes" id="UP000306740"/>
    </source>
</evidence>
<dbReference type="Proteomes" id="UP000306740">
    <property type="component" value="Unassembled WGS sequence"/>
</dbReference>
<dbReference type="PANTHER" id="PTHR31223">
    <property type="entry name" value="LOG FAMILY PROTEIN YJL055W"/>
    <property type="match status" value="1"/>
</dbReference>
<comment type="catalytic activity">
    <reaction evidence="2">
        <text>N(6)-(dimethylallyl)adenosine 5'-phosphate + H2O = N(6)-dimethylallyladenine + D-ribose 5-phosphate</text>
        <dbReference type="Rhea" id="RHEA:48560"/>
        <dbReference type="ChEBI" id="CHEBI:15377"/>
        <dbReference type="ChEBI" id="CHEBI:17660"/>
        <dbReference type="ChEBI" id="CHEBI:57526"/>
        <dbReference type="ChEBI" id="CHEBI:78346"/>
        <dbReference type="EC" id="3.2.2.n1"/>
    </reaction>
</comment>
<dbReference type="GO" id="GO:0102682">
    <property type="term" value="F:cytokinin riboside 5'-monophosphate phosphoribohydrolase activity"/>
    <property type="evidence" value="ECO:0007669"/>
    <property type="project" value="RHEA"/>
</dbReference>
<reference evidence="3 4" key="1">
    <citation type="submission" date="2019-05" db="EMBL/GenBank/DDBJ databases">
        <title>Mumia sp. nov., isolated from the intestinal contents of plateau pika (Ochotona curzoniae) in the Qinghai-Tibet plateau of China.</title>
        <authorList>
            <person name="Tian Z."/>
        </authorList>
    </citation>
    <scope>NUCLEOTIDE SEQUENCE [LARGE SCALE GENOMIC DNA]</scope>
    <source>
        <strain evidence="4">527</strain>
    </source>
</reference>
<proteinExistence type="inferred from homology"/>
<dbReference type="SUPFAM" id="SSF102405">
    <property type="entry name" value="MCP/YpsA-like"/>
    <property type="match status" value="1"/>
</dbReference>
<dbReference type="NCBIfam" id="TIGR00730">
    <property type="entry name" value="Rossman fold protein, TIGR00730 family"/>
    <property type="match status" value="1"/>
</dbReference>
<evidence type="ECO:0000256" key="1">
    <source>
        <dbReference type="ARBA" id="ARBA00006763"/>
    </source>
</evidence>
<evidence type="ECO:0000313" key="3">
    <source>
        <dbReference type="EMBL" id="TNC50650.1"/>
    </source>
</evidence>
<organism evidence="3 4">
    <name type="scientific">Mumia zhuanghuii</name>
    <dbReference type="NCBI Taxonomy" id="2585211"/>
    <lineage>
        <taxon>Bacteria</taxon>
        <taxon>Bacillati</taxon>
        <taxon>Actinomycetota</taxon>
        <taxon>Actinomycetes</taxon>
        <taxon>Propionibacteriales</taxon>
        <taxon>Nocardioidaceae</taxon>
        <taxon>Mumia</taxon>
    </lineage>
</organism>
<dbReference type="RefSeq" id="WP_139105263.1">
    <property type="nucleotide sequence ID" value="NZ_VDFR01000012.1"/>
</dbReference>
<comment type="catalytic activity">
    <reaction evidence="2">
        <text>9-ribosyl-trans-zeatin 5'-phosphate + H2O = trans-zeatin + D-ribose 5-phosphate</text>
        <dbReference type="Rhea" id="RHEA:48564"/>
        <dbReference type="ChEBI" id="CHEBI:15377"/>
        <dbReference type="ChEBI" id="CHEBI:16522"/>
        <dbReference type="ChEBI" id="CHEBI:78346"/>
        <dbReference type="ChEBI" id="CHEBI:87947"/>
        <dbReference type="EC" id="3.2.2.n1"/>
    </reaction>
</comment>
<keyword evidence="2" id="KW-0378">Hydrolase</keyword>
<dbReference type="GO" id="GO:0005829">
    <property type="term" value="C:cytosol"/>
    <property type="evidence" value="ECO:0007669"/>
    <property type="project" value="TreeGrafter"/>
</dbReference>